<feature type="compositionally biased region" description="Basic and acidic residues" evidence="1">
    <location>
        <begin position="290"/>
        <end position="317"/>
    </location>
</feature>
<keyword evidence="3" id="KW-0282">Flagellum</keyword>
<feature type="compositionally biased region" description="Basic and acidic residues" evidence="1">
    <location>
        <begin position="327"/>
        <end position="344"/>
    </location>
</feature>
<comment type="caution">
    <text evidence="3">The sequence shown here is derived from an EMBL/GenBank/DDBJ whole genome shotgun (WGS) entry which is preliminary data.</text>
</comment>
<keyword evidence="3" id="KW-0969">Cilium</keyword>
<dbReference type="Gene3D" id="3.30.750.140">
    <property type="match status" value="1"/>
</dbReference>
<dbReference type="EMBL" id="RQHW01000010">
    <property type="protein sequence ID" value="TGN20535.1"/>
    <property type="molecule type" value="Genomic_DNA"/>
</dbReference>
<keyword evidence="4" id="KW-1185">Reference proteome</keyword>
<evidence type="ECO:0000313" key="4">
    <source>
        <dbReference type="Proteomes" id="UP000298058"/>
    </source>
</evidence>
<dbReference type="Proteomes" id="UP000298058">
    <property type="component" value="Unassembled WGS sequence"/>
</dbReference>
<dbReference type="AlphaFoldDB" id="A0A4R9M3S9"/>
<dbReference type="InterPro" id="IPR021136">
    <property type="entry name" value="Flagellar_hook_control-like_C"/>
</dbReference>
<proteinExistence type="predicted"/>
<feature type="compositionally biased region" description="Low complexity" evidence="1">
    <location>
        <begin position="249"/>
        <end position="265"/>
    </location>
</feature>
<keyword evidence="3" id="KW-0966">Cell projection</keyword>
<dbReference type="OrthoDB" id="324665at2"/>
<dbReference type="InterPro" id="IPR038610">
    <property type="entry name" value="FliK-like_C_sf"/>
</dbReference>
<dbReference type="CDD" id="cd17470">
    <property type="entry name" value="T3SS_Flik_C"/>
    <property type="match status" value="1"/>
</dbReference>
<evidence type="ECO:0000256" key="1">
    <source>
        <dbReference type="SAM" id="MobiDB-lite"/>
    </source>
</evidence>
<reference evidence="3" key="1">
    <citation type="journal article" date="2019" name="PLoS Negl. Trop. Dis.">
        <title>Revisiting the worldwide diversity of Leptospira species in the environment.</title>
        <authorList>
            <person name="Vincent A.T."/>
            <person name="Schiettekatte O."/>
            <person name="Bourhy P."/>
            <person name="Veyrier F.J."/>
            <person name="Picardeau M."/>
        </authorList>
    </citation>
    <scope>NUCLEOTIDE SEQUENCE [LARGE SCALE GENOMIC DNA]</scope>
    <source>
        <strain evidence="3">201300427</strain>
    </source>
</reference>
<feature type="region of interest" description="Disordered" evidence="1">
    <location>
        <begin position="193"/>
        <end position="220"/>
    </location>
</feature>
<evidence type="ECO:0000313" key="3">
    <source>
        <dbReference type="EMBL" id="TGN20535.1"/>
    </source>
</evidence>
<evidence type="ECO:0000259" key="2">
    <source>
        <dbReference type="Pfam" id="PF02120"/>
    </source>
</evidence>
<feature type="compositionally biased region" description="Low complexity" evidence="1">
    <location>
        <begin position="367"/>
        <end position="377"/>
    </location>
</feature>
<protein>
    <submittedName>
        <fullName evidence="3">Flagellar hook-length control protein FliK</fullName>
    </submittedName>
</protein>
<name>A0A4R9M3S9_9LEPT</name>
<feature type="domain" description="Flagellar hook-length control protein-like C-terminal" evidence="2">
    <location>
        <begin position="438"/>
        <end position="507"/>
    </location>
</feature>
<feature type="compositionally biased region" description="Acidic residues" evidence="1">
    <location>
        <begin position="106"/>
        <end position="117"/>
    </location>
</feature>
<feature type="compositionally biased region" description="Basic and acidic residues" evidence="1">
    <location>
        <begin position="400"/>
        <end position="412"/>
    </location>
</feature>
<organism evidence="3 4">
    <name type="scientific">Leptospira idonii</name>
    <dbReference type="NCBI Taxonomy" id="1193500"/>
    <lineage>
        <taxon>Bacteria</taxon>
        <taxon>Pseudomonadati</taxon>
        <taxon>Spirochaetota</taxon>
        <taxon>Spirochaetia</taxon>
        <taxon>Leptospirales</taxon>
        <taxon>Leptospiraceae</taxon>
        <taxon>Leptospira</taxon>
    </lineage>
</organism>
<accession>A0A4R9M3S9</accession>
<feature type="compositionally biased region" description="Polar residues" evidence="1">
    <location>
        <begin position="63"/>
        <end position="76"/>
    </location>
</feature>
<feature type="compositionally biased region" description="Basic and acidic residues" evidence="1">
    <location>
        <begin position="236"/>
        <end position="248"/>
    </location>
</feature>
<feature type="compositionally biased region" description="Basic and acidic residues" evidence="1">
    <location>
        <begin position="77"/>
        <end position="105"/>
    </location>
</feature>
<feature type="region of interest" description="Disordered" evidence="1">
    <location>
        <begin position="236"/>
        <end position="420"/>
    </location>
</feature>
<feature type="region of interest" description="Disordered" evidence="1">
    <location>
        <begin position="45"/>
        <end position="122"/>
    </location>
</feature>
<sequence length="565" mass="63284">MNISREPGKQISLMNLDFKLPVLDATKTSDVGTEKFSDLLKKETYGSLGPSLPAPQETVIAKNPQTEEYNKTQDIPSSERKENISEPSKEEIKSVESEEKKSNSDDHEEIEEDEHTLDEDALRHSLNIFAQNFPFKNLNEIKPKNREDGWQHSSSQVAFLKSSAYLGQSKESGSFLEDAKKLAETIFKKEAKSFKKTESGETVPKKESSDKNANNLVEFPESKTFGKEKITVLSHFKETRDIDRKKETGSFTSKTTTSSQTNVSKEQPKLSQETVKAEPVKQEQVVSFGKHLEKNKETSSSKKVSLKEETSKDKQEMISDSNVISEKTIRSMGVKDREFNRSESRQPQVSDKPKLQEVVSVPVNTHSSSSGNSEEGSFNQGDKKGSFKQEGFSLGGELKSSSKFEEVLRSEKSNAAPSKAALQKNMEELVKQARFDIVQNGKSTAEIVMNPKDFGRLTLKVSVTGEKVEGRILVESEEMKSLLTGEISGLKEKLKESGLELETLLVDIWDDSGSSLSENRQDKGWNYDPEYADAYFENTNKQKLSGLSEVNEVDTRIDKGFEIFA</sequence>
<feature type="compositionally biased region" description="Basic and acidic residues" evidence="1">
    <location>
        <begin position="193"/>
        <end position="210"/>
    </location>
</feature>
<gene>
    <name evidence="3" type="ORF">EHS15_02775</name>
</gene>
<dbReference type="Pfam" id="PF02120">
    <property type="entry name" value="Flg_hook"/>
    <property type="match status" value="1"/>
</dbReference>